<dbReference type="STRING" id="490629.SAMN05216266_11212"/>
<evidence type="ECO:0000259" key="2">
    <source>
        <dbReference type="Pfam" id="PF19803"/>
    </source>
</evidence>
<keyword evidence="1" id="KW-0472">Membrane</keyword>
<evidence type="ECO:0000313" key="3">
    <source>
        <dbReference type="EMBL" id="SFB45184.1"/>
    </source>
</evidence>
<keyword evidence="4" id="KW-1185">Reference proteome</keyword>
<reference evidence="4" key="1">
    <citation type="submission" date="2016-10" db="EMBL/GenBank/DDBJ databases">
        <authorList>
            <person name="Varghese N."/>
            <person name="Submissions S."/>
        </authorList>
    </citation>
    <scope>NUCLEOTIDE SEQUENCE [LARGE SCALE GENOMIC DNA]</scope>
    <source>
        <strain evidence="4">CGMCC 4.3568</strain>
    </source>
</reference>
<dbReference type="Pfam" id="PF19803">
    <property type="entry name" value="DUF6286"/>
    <property type="match status" value="1"/>
</dbReference>
<sequence length="178" mass="19289">MRVLVRLLSTLLALAAVVIGAVVALEVAWQWWRPAEAPLLAPWPRWRDALAELTWDSGAVRVLAAVVAGAGLLLVLIALAARRRGVLLHDPATDVSVSTSPRSLARLVGHRVRAQDKVERATVTASAKKVRVRAISTMETEGELRPRLLATVSELLGEIPLARTPKVSVVVDSPKDRR</sequence>
<protein>
    <recommendedName>
        <fullName evidence="2">DUF6286 domain-containing protein</fullName>
    </recommendedName>
</protein>
<feature type="transmembrane region" description="Helical" evidence="1">
    <location>
        <begin position="62"/>
        <end position="81"/>
    </location>
</feature>
<keyword evidence="1" id="KW-0812">Transmembrane</keyword>
<dbReference type="AlphaFoldDB" id="A0A1I1B4B2"/>
<dbReference type="OrthoDB" id="5191564at2"/>
<dbReference type="RefSeq" id="WP_091674726.1">
    <property type="nucleotide sequence ID" value="NZ_FOKG01000012.1"/>
</dbReference>
<accession>A0A1I1B4B2</accession>
<evidence type="ECO:0000313" key="4">
    <source>
        <dbReference type="Proteomes" id="UP000243799"/>
    </source>
</evidence>
<gene>
    <name evidence="3" type="ORF">SAMN05216266_11212</name>
</gene>
<evidence type="ECO:0000256" key="1">
    <source>
        <dbReference type="SAM" id="Phobius"/>
    </source>
</evidence>
<name>A0A1I1B4B2_9PSEU</name>
<organism evidence="3 4">
    <name type="scientific">Amycolatopsis marina</name>
    <dbReference type="NCBI Taxonomy" id="490629"/>
    <lineage>
        <taxon>Bacteria</taxon>
        <taxon>Bacillati</taxon>
        <taxon>Actinomycetota</taxon>
        <taxon>Actinomycetes</taxon>
        <taxon>Pseudonocardiales</taxon>
        <taxon>Pseudonocardiaceae</taxon>
        <taxon>Amycolatopsis</taxon>
    </lineage>
</organism>
<dbReference type="EMBL" id="FOKG01000012">
    <property type="protein sequence ID" value="SFB45184.1"/>
    <property type="molecule type" value="Genomic_DNA"/>
</dbReference>
<dbReference type="Proteomes" id="UP000243799">
    <property type="component" value="Unassembled WGS sequence"/>
</dbReference>
<keyword evidence="1" id="KW-1133">Transmembrane helix</keyword>
<proteinExistence type="predicted"/>
<dbReference type="InterPro" id="IPR046253">
    <property type="entry name" value="DUF6286"/>
</dbReference>
<feature type="domain" description="DUF6286" evidence="2">
    <location>
        <begin position="70"/>
        <end position="171"/>
    </location>
</feature>